<dbReference type="STRING" id="1388766.A0A017SU97"/>
<dbReference type="Pfam" id="PF04678">
    <property type="entry name" value="MCU"/>
    <property type="match status" value="1"/>
</dbReference>
<dbReference type="EMBL" id="KK088411">
    <property type="protein sequence ID" value="EYE99880.1"/>
    <property type="molecule type" value="Genomic_DNA"/>
</dbReference>
<feature type="transmembrane region" description="Helical" evidence="17">
    <location>
        <begin position="312"/>
        <end position="332"/>
    </location>
</feature>
<comment type="catalytic activity">
    <reaction evidence="14">
        <text>Ca(2+)(in) = Ca(2+)(out)</text>
        <dbReference type="Rhea" id="RHEA:29671"/>
        <dbReference type="ChEBI" id="CHEBI:29108"/>
    </reaction>
</comment>
<evidence type="ECO:0000313" key="21">
    <source>
        <dbReference type="Proteomes" id="UP000019804"/>
    </source>
</evidence>
<dbReference type="GO" id="GO:0005262">
    <property type="term" value="F:calcium channel activity"/>
    <property type="evidence" value="ECO:0007669"/>
    <property type="project" value="UniProtKB-UniRule"/>
</dbReference>
<name>A0A017SU97_ASPRC</name>
<dbReference type="InterPro" id="IPR006769">
    <property type="entry name" value="MCU_C"/>
</dbReference>
<keyword evidence="10 17" id="KW-0406">Ion transport</keyword>
<dbReference type="OrthoDB" id="278338at2759"/>
<keyword evidence="7 17" id="KW-0999">Mitochondrion inner membrane</keyword>
<feature type="compositionally biased region" description="Basic residues" evidence="18">
    <location>
        <begin position="434"/>
        <end position="446"/>
    </location>
</feature>
<gene>
    <name evidence="20" type="ORF">EURHEDRAFT_373782</name>
</gene>
<dbReference type="PANTHER" id="PTHR13462:SF10">
    <property type="entry name" value="CALCIUM UNIPORTER PROTEIN, MITOCHONDRIAL"/>
    <property type="match status" value="1"/>
</dbReference>
<evidence type="ECO:0000256" key="17">
    <source>
        <dbReference type="RuleBase" id="RU367035"/>
    </source>
</evidence>
<dbReference type="GO" id="GO:1990246">
    <property type="term" value="C:uniplex complex"/>
    <property type="evidence" value="ECO:0007669"/>
    <property type="project" value="TreeGrafter"/>
</dbReference>
<keyword evidence="9 17" id="KW-1133">Transmembrane helix</keyword>
<dbReference type="GO" id="GO:0015292">
    <property type="term" value="F:uniporter activity"/>
    <property type="evidence" value="ECO:0007669"/>
    <property type="project" value="UniProtKB-UniRule"/>
</dbReference>
<feature type="domain" description="Calcium uniporter protein C-terminal" evidence="19">
    <location>
        <begin position="276"/>
        <end position="396"/>
    </location>
</feature>
<proteinExistence type="inferred from homology"/>
<feature type="region of interest" description="Disordered" evidence="18">
    <location>
        <begin position="178"/>
        <end position="228"/>
    </location>
</feature>
<keyword evidence="12 17" id="KW-0472">Membrane</keyword>
<keyword evidence="13 17" id="KW-0407">Ion channel</keyword>
<feature type="compositionally biased region" description="Basic and acidic residues" evidence="18">
    <location>
        <begin position="186"/>
        <end position="207"/>
    </location>
</feature>
<accession>A0A017SU97</accession>
<evidence type="ECO:0000259" key="19">
    <source>
        <dbReference type="Pfam" id="PF04678"/>
    </source>
</evidence>
<organism evidence="20 21">
    <name type="scientific">Aspergillus ruber (strain CBS 135680)</name>
    <dbReference type="NCBI Taxonomy" id="1388766"/>
    <lineage>
        <taxon>Eukaryota</taxon>
        <taxon>Fungi</taxon>
        <taxon>Dikarya</taxon>
        <taxon>Ascomycota</taxon>
        <taxon>Pezizomycotina</taxon>
        <taxon>Eurotiomycetes</taxon>
        <taxon>Eurotiomycetidae</taxon>
        <taxon>Eurotiales</taxon>
        <taxon>Aspergillaceae</taxon>
        <taxon>Aspergillus</taxon>
        <taxon>Aspergillus subgen. Aspergillus</taxon>
    </lineage>
</organism>
<dbReference type="GeneID" id="63693694"/>
<evidence type="ECO:0000256" key="6">
    <source>
        <dbReference type="ARBA" id="ARBA00022692"/>
    </source>
</evidence>
<evidence type="ECO:0000256" key="3">
    <source>
        <dbReference type="ARBA" id="ARBA00022448"/>
    </source>
</evidence>
<keyword evidence="4 17" id="KW-0109">Calcium transport</keyword>
<keyword evidence="3 17" id="KW-0813">Transport</keyword>
<evidence type="ECO:0000256" key="5">
    <source>
        <dbReference type="ARBA" id="ARBA00022673"/>
    </source>
</evidence>
<evidence type="ECO:0000256" key="4">
    <source>
        <dbReference type="ARBA" id="ARBA00022568"/>
    </source>
</evidence>
<dbReference type="GO" id="GO:0051560">
    <property type="term" value="P:mitochondrial calcium ion homeostasis"/>
    <property type="evidence" value="ECO:0007669"/>
    <property type="project" value="UniProtKB-UniRule"/>
</dbReference>
<comment type="subunit">
    <text evidence="15">Homotetramer, assembles in a dimer or dimers configuration with two interfaces.</text>
</comment>
<evidence type="ECO:0000256" key="14">
    <source>
        <dbReference type="ARBA" id="ARBA00036634"/>
    </source>
</evidence>
<keyword evidence="6 17" id="KW-0812">Transmembrane</keyword>
<evidence type="ECO:0000256" key="16">
    <source>
        <dbReference type="ARBA" id="ARBA00045938"/>
    </source>
</evidence>
<evidence type="ECO:0000256" key="8">
    <source>
        <dbReference type="ARBA" id="ARBA00022837"/>
    </source>
</evidence>
<reference evidence="21" key="1">
    <citation type="journal article" date="2014" name="Nat. Commun.">
        <title>Genomic adaptations of the halophilic Dead Sea filamentous fungus Eurotium rubrum.</title>
        <authorList>
            <person name="Kis-Papo T."/>
            <person name="Weig A.R."/>
            <person name="Riley R."/>
            <person name="Persoh D."/>
            <person name="Salamov A."/>
            <person name="Sun H."/>
            <person name="Lipzen A."/>
            <person name="Wasser S.P."/>
            <person name="Rambold G."/>
            <person name="Grigoriev I.V."/>
            <person name="Nevo E."/>
        </authorList>
    </citation>
    <scope>NUCLEOTIDE SEQUENCE [LARGE SCALE GENOMIC DNA]</scope>
    <source>
        <strain evidence="21">CBS 135680</strain>
    </source>
</reference>
<keyword evidence="5 17" id="KW-0107">Calcium channel</keyword>
<evidence type="ECO:0000256" key="7">
    <source>
        <dbReference type="ARBA" id="ARBA00022792"/>
    </source>
</evidence>
<dbReference type="RefSeq" id="XP_040643568.1">
    <property type="nucleotide sequence ID" value="XM_040778570.1"/>
</dbReference>
<comment type="subcellular location">
    <subcellularLocation>
        <location evidence="1 17">Mitochondrion inner membrane</location>
        <topology evidence="1 17">Multi-pass membrane protein</topology>
    </subcellularLocation>
</comment>
<evidence type="ECO:0000256" key="13">
    <source>
        <dbReference type="ARBA" id="ARBA00023303"/>
    </source>
</evidence>
<evidence type="ECO:0000256" key="2">
    <source>
        <dbReference type="ARBA" id="ARBA00005653"/>
    </source>
</evidence>
<evidence type="ECO:0000313" key="20">
    <source>
        <dbReference type="EMBL" id="EYE99880.1"/>
    </source>
</evidence>
<comment type="function">
    <text evidence="16">Highly selective calcium channel localized to the inner mitochondrial membrane, which mediates calcium uptake into the mitochondrial matrix. Mitochondrial calcium homeostasis plays key roles in cellular physiology and regulates ATP production, cytoplasmic calcium signals and activation of cell death pathways. Sufficient to operate as a pore-forming channel without the need of calcium-sensor or auxiliary subunit.</text>
</comment>
<keyword evidence="8 17" id="KW-0106">Calcium</keyword>
<keyword evidence="21" id="KW-1185">Reference proteome</keyword>
<evidence type="ECO:0000256" key="15">
    <source>
        <dbReference type="ARBA" id="ARBA00044966"/>
    </source>
</evidence>
<evidence type="ECO:0000256" key="11">
    <source>
        <dbReference type="ARBA" id="ARBA00023128"/>
    </source>
</evidence>
<dbReference type="HOGENOM" id="CLU_035826_1_0_1"/>
<protein>
    <recommendedName>
        <fullName evidence="17">Calcium uniporter protein</fullName>
    </recommendedName>
</protein>
<feature type="region of interest" description="Disordered" evidence="18">
    <location>
        <begin position="429"/>
        <end position="458"/>
    </location>
</feature>
<dbReference type="Proteomes" id="UP000019804">
    <property type="component" value="Unassembled WGS sequence"/>
</dbReference>
<evidence type="ECO:0000256" key="1">
    <source>
        <dbReference type="ARBA" id="ARBA00004448"/>
    </source>
</evidence>
<evidence type="ECO:0000256" key="12">
    <source>
        <dbReference type="ARBA" id="ARBA00023136"/>
    </source>
</evidence>
<comment type="function">
    <text evidence="17">Mitochondrial inner membrane calcium uniporter that mediates calcium uptake into mitochondria. Mitochondrial calcium homeostasis plays key roles in cellular physiology and regulates cell bioenergetics, cytoplasmic calcium signals and activation of cell death pathways.</text>
</comment>
<evidence type="ECO:0000256" key="10">
    <source>
        <dbReference type="ARBA" id="ARBA00023065"/>
    </source>
</evidence>
<dbReference type="AlphaFoldDB" id="A0A017SU97"/>
<sequence length="458" mass="53029">MRPLRVSLPAVHTPLQLRGNSGTRLPFRPIQSIRPNPRTPVTPFSIAKYEVRHFSLSRLRAADDTLERLEIREGKDLENDKDSNERRRLEEMNKGKLLTTPSRLFKLLMPLTTIDHNPNHRDIEPIAVLIHPQQPLSYLERLIQSEVPKIRGENGHYRPPSVSFIALQVEQDAIKPRKSVYENTDTEARKLGEGESDAVLERRRRPDDSDDTYSYLRESEESQDQPERRFVRWSQSTEIGDFIRDAARAQEFVVSIEGAPAGLGHIRVTVPSFDERTYFLRMRLRKISGRIQSIAEIKHDCDVVAHRGAQRVAIGGFGILSFWWCLVYKLTFGTELGWDTMEPVTYLASLSTLMGGYLWFLYHNREISYRSALDFTISARQKKLYQAKGVDLRAWEFLIDEGNVLRKEIKSIAAEYDADWDEIQDEQDESVTHALKKERRQKNGKHEKKDDEDQDADD</sequence>
<feature type="compositionally biased region" description="Basic and acidic residues" evidence="18">
    <location>
        <begin position="217"/>
        <end position="228"/>
    </location>
</feature>
<keyword evidence="11 17" id="KW-0496">Mitochondrion</keyword>
<evidence type="ECO:0000256" key="9">
    <source>
        <dbReference type="ARBA" id="ARBA00022989"/>
    </source>
</evidence>
<dbReference type="GO" id="GO:0036444">
    <property type="term" value="P:calcium import into the mitochondrion"/>
    <property type="evidence" value="ECO:0007669"/>
    <property type="project" value="TreeGrafter"/>
</dbReference>
<dbReference type="InterPro" id="IPR039055">
    <property type="entry name" value="MCU_fam"/>
</dbReference>
<comment type="similarity">
    <text evidence="2 17">Belongs to the MCU (TC 1.A.77) family.</text>
</comment>
<evidence type="ECO:0000256" key="18">
    <source>
        <dbReference type="SAM" id="MobiDB-lite"/>
    </source>
</evidence>
<feature type="region of interest" description="Disordered" evidence="18">
    <location>
        <begin position="15"/>
        <end position="41"/>
    </location>
</feature>
<dbReference type="PANTHER" id="PTHR13462">
    <property type="entry name" value="CALCIUM UNIPORTER PROTEIN, MITOCHONDRIAL"/>
    <property type="match status" value="1"/>
</dbReference>
<feature type="transmembrane region" description="Helical" evidence="17">
    <location>
        <begin position="344"/>
        <end position="362"/>
    </location>
</feature>